<dbReference type="InterPro" id="IPR040570">
    <property type="entry name" value="LAL_C2"/>
</dbReference>
<evidence type="ECO:0000256" key="1">
    <source>
        <dbReference type="SAM" id="MobiDB-lite"/>
    </source>
</evidence>
<dbReference type="AlphaFoldDB" id="A0A6G3XSA5"/>
<evidence type="ECO:0000259" key="2">
    <source>
        <dbReference type="Pfam" id="PF18603"/>
    </source>
</evidence>
<organism evidence="3">
    <name type="scientific">Streptomyces sp. SID7499</name>
    <dbReference type="NCBI Taxonomy" id="2706086"/>
    <lineage>
        <taxon>Bacteria</taxon>
        <taxon>Bacillati</taxon>
        <taxon>Actinomycetota</taxon>
        <taxon>Actinomycetes</taxon>
        <taxon>Kitasatosporales</taxon>
        <taxon>Streptomycetaceae</taxon>
        <taxon>Streptomyces</taxon>
    </lineage>
</organism>
<sequence>AVRFLRAEHEGRVTAVEGTGTAAAAAGVVAVTTGTAAGRTVRITHSFQDRLACVVATGPDVARAAERATAATRLITVHLDPPAKAPEPHVPEASHSAEEGVGGR</sequence>
<feature type="compositionally biased region" description="Basic and acidic residues" evidence="1">
    <location>
        <begin position="86"/>
        <end position="98"/>
    </location>
</feature>
<proteinExistence type="predicted"/>
<name>A0A6G3XSA5_9ACTN</name>
<dbReference type="Gene3D" id="3.30.470.20">
    <property type="entry name" value="ATP-grasp fold, B domain"/>
    <property type="match status" value="1"/>
</dbReference>
<accession>A0A6G3XSA5</accession>
<gene>
    <name evidence="3" type="ORF">G3M58_81365</name>
</gene>
<evidence type="ECO:0000313" key="3">
    <source>
        <dbReference type="EMBL" id="NEE20699.1"/>
    </source>
</evidence>
<feature type="domain" description="L-amino acid ligase C-terminal" evidence="2">
    <location>
        <begin position="3"/>
        <end position="79"/>
    </location>
</feature>
<feature type="region of interest" description="Disordered" evidence="1">
    <location>
        <begin position="80"/>
        <end position="104"/>
    </location>
</feature>
<feature type="non-terminal residue" evidence="3">
    <location>
        <position position="1"/>
    </location>
</feature>
<dbReference type="EMBL" id="JAAGMN010008715">
    <property type="protein sequence ID" value="NEE20699.1"/>
    <property type="molecule type" value="Genomic_DNA"/>
</dbReference>
<comment type="caution">
    <text evidence="3">The sequence shown here is derived from an EMBL/GenBank/DDBJ whole genome shotgun (WGS) entry which is preliminary data.</text>
</comment>
<dbReference type="Pfam" id="PF18603">
    <property type="entry name" value="LAL_C2"/>
    <property type="match status" value="1"/>
</dbReference>
<protein>
    <recommendedName>
        <fullName evidence="2">L-amino acid ligase C-terminal domain-containing protein</fullName>
    </recommendedName>
</protein>
<reference evidence="3" key="1">
    <citation type="submission" date="2020-01" db="EMBL/GenBank/DDBJ databases">
        <title>Insect and environment-associated Actinomycetes.</title>
        <authorList>
            <person name="Currrie C."/>
            <person name="Chevrette M."/>
            <person name="Carlson C."/>
            <person name="Stubbendieck R."/>
            <person name="Wendt-Pienkowski E."/>
        </authorList>
    </citation>
    <scope>NUCLEOTIDE SEQUENCE</scope>
    <source>
        <strain evidence="3">SID7499</strain>
    </source>
</reference>